<sequence>MLAQYLRRDKNLSLDYRQIVSLVFSDGTVHFNAVACEECHGSNYAHSRTERETGMTVESALKAASKPVKFVVLYDRRYNNTSGWPYVNCRYVTVYVPPRGALVH</sequence>
<reference evidence="1 2" key="1">
    <citation type="journal article" date="2016" name="Nat. Commun.">
        <title>Thousands of microbial genomes shed light on interconnected biogeochemical processes in an aquifer system.</title>
        <authorList>
            <person name="Anantharaman K."/>
            <person name="Brown C.T."/>
            <person name="Hug L.A."/>
            <person name="Sharon I."/>
            <person name="Castelle C.J."/>
            <person name="Probst A.J."/>
            <person name="Thomas B.C."/>
            <person name="Singh A."/>
            <person name="Wilkins M.J."/>
            <person name="Karaoz U."/>
            <person name="Brodie E.L."/>
            <person name="Williams K.H."/>
            <person name="Hubbard S.S."/>
            <person name="Banfield J.F."/>
        </authorList>
    </citation>
    <scope>NUCLEOTIDE SEQUENCE [LARGE SCALE GENOMIC DNA]</scope>
</reference>
<dbReference type="STRING" id="1798553.A3H70_03450"/>
<gene>
    <name evidence="1" type="ORF">A3H70_03450</name>
</gene>
<organism evidence="1 2">
    <name type="scientific">Candidatus Komeilibacteria bacterium RIFCSPLOWO2_02_FULL_48_11</name>
    <dbReference type="NCBI Taxonomy" id="1798553"/>
    <lineage>
        <taxon>Bacteria</taxon>
        <taxon>Candidatus Komeiliibacteriota</taxon>
    </lineage>
</organism>
<dbReference type="EMBL" id="MHKO01000025">
    <property type="protein sequence ID" value="OGY92270.1"/>
    <property type="molecule type" value="Genomic_DNA"/>
</dbReference>
<comment type="caution">
    <text evidence="1">The sequence shown here is derived from an EMBL/GenBank/DDBJ whole genome shotgun (WGS) entry which is preliminary data.</text>
</comment>
<name>A0A1G2BVE7_9BACT</name>
<evidence type="ECO:0000313" key="1">
    <source>
        <dbReference type="EMBL" id="OGY92270.1"/>
    </source>
</evidence>
<dbReference type="AlphaFoldDB" id="A0A1G2BVE7"/>
<dbReference type="Proteomes" id="UP000178109">
    <property type="component" value="Unassembled WGS sequence"/>
</dbReference>
<protein>
    <submittedName>
        <fullName evidence="1">Uncharacterized protein</fullName>
    </submittedName>
</protein>
<proteinExistence type="predicted"/>
<accession>A0A1G2BVE7</accession>
<evidence type="ECO:0000313" key="2">
    <source>
        <dbReference type="Proteomes" id="UP000178109"/>
    </source>
</evidence>